<dbReference type="STRING" id="665467.SAMN02982931_02983"/>
<evidence type="ECO:0000256" key="2">
    <source>
        <dbReference type="ARBA" id="ARBA00022723"/>
    </source>
</evidence>
<dbReference type="PANTHER" id="PTHR43763:SF6">
    <property type="entry name" value="XAA-PRO AMINOPEPTIDASE 1"/>
    <property type="match status" value="1"/>
</dbReference>
<dbReference type="InterPro" id="IPR033740">
    <property type="entry name" value="Pept_M24B"/>
</dbReference>
<dbReference type="Pfam" id="PF01321">
    <property type="entry name" value="Creatinase_N"/>
    <property type="match status" value="1"/>
</dbReference>
<dbReference type="InterPro" id="IPR029149">
    <property type="entry name" value="Creatin/AminoP/Spt16_N"/>
</dbReference>
<dbReference type="GO" id="GO:0070006">
    <property type="term" value="F:metalloaminopeptidase activity"/>
    <property type="evidence" value="ECO:0007669"/>
    <property type="project" value="InterPro"/>
</dbReference>
<dbReference type="EMBL" id="FMXQ01000006">
    <property type="protein sequence ID" value="SDB39882.1"/>
    <property type="molecule type" value="Genomic_DNA"/>
</dbReference>
<keyword evidence="7" id="KW-0645">Protease</keyword>
<dbReference type="FunFam" id="3.90.230.10:FF:000009">
    <property type="entry name" value="xaa-Pro aminopeptidase 2"/>
    <property type="match status" value="1"/>
</dbReference>
<feature type="domain" description="Peptidase M24 C-terminal" evidence="6">
    <location>
        <begin position="542"/>
        <end position="602"/>
    </location>
</feature>
<keyword evidence="8" id="KW-1185">Reference proteome</keyword>
<evidence type="ECO:0000313" key="7">
    <source>
        <dbReference type="EMBL" id="SDB39882.1"/>
    </source>
</evidence>
<proteinExistence type="inferred from homology"/>
<dbReference type="Gene3D" id="3.90.230.10">
    <property type="entry name" value="Creatinase/methionine aminopeptidase superfamily"/>
    <property type="match status" value="1"/>
</dbReference>
<feature type="domain" description="Peptidase M24" evidence="4">
    <location>
        <begin position="318"/>
        <end position="531"/>
    </location>
</feature>
<dbReference type="RefSeq" id="WP_090877345.1">
    <property type="nucleotide sequence ID" value="NZ_FMXQ01000006.1"/>
</dbReference>
<organism evidence="7 8">
    <name type="scientific">Bauldia litoralis</name>
    <dbReference type="NCBI Taxonomy" id="665467"/>
    <lineage>
        <taxon>Bacteria</taxon>
        <taxon>Pseudomonadati</taxon>
        <taxon>Pseudomonadota</taxon>
        <taxon>Alphaproteobacteria</taxon>
        <taxon>Hyphomicrobiales</taxon>
        <taxon>Kaistiaceae</taxon>
        <taxon>Bauldia</taxon>
    </lineage>
</organism>
<dbReference type="PANTHER" id="PTHR43763">
    <property type="entry name" value="XAA-PRO AMINOPEPTIDASE 1"/>
    <property type="match status" value="1"/>
</dbReference>
<dbReference type="GO" id="GO:0046872">
    <property type="term" value="F:metal ion binding"/>
    <property type="evidence" value="ECO:0007669"/>
    <property type="project" value="UniProtKB-KW"/>
</dbReference>
<keyword evidence="3" id="KW-0378">Hydrolase</keyword>
<dbReference type="InterPro" id="IPR050422">
    <property type="entry name" value="X-Pro_aminopeptidase_P"/>
</dbReference>
<accession>A0A1G6D3Y9</accession>
<evidence type="ECO:0000256" key="3">
    <source>
        <dbReference type="ARBA" id="ARBA00022801"/>
    </source>
</evidence>
<evidence type="ECO:0000256" key="1">
    <source>
        <dbReference type="ARBA" id="ARBA00008766"/>
    </source>
</evidence>
<keyword evidence="2" id="KW-0479">Metal-binding</keyword>
<evidence type="ECO:0000313" key="8">
    <source>
        <dbReference type="Proteomes" id="UP000199071"/>
    </source>
</evidence>
<dbReference type="InterPro" id="IPR000994">
    <property type="entry name" value="Pept_M24"/>
</dbReference>
<dbReference type="AlphaFoldDB" id="A0A1G6D3Y9"/>
<dbReference type="InterPro" id="IPR036005">
    <property type="entry name" value="Creatinase/aminopeptidase-like"/>
</dbReference>
<keyword evidence="7" id="KW-0031">Aminopeptidase</keyword>
<dbReference type="Gene3D" id="3.40.350.10">
    <property type="entry name" value="Creatinase/prolidase N-terminal domain"/>
    <property type="match status" value="2"/>
</dbReference>
<dbReference type="CDD" id="cd01085">
    <property type="entry name" value="APP"/>
    <property type="match status" value="1"/>
</dbReference>
<comment type="similarity">
    <text evidence="1">Belongs to the peptidase M24B family.</text>
</comment>
<evidence type="ECO:0000259" key="4">
    <source>
        <dbReference type="Pfam" id="PF00557"/>
    </source>
</evidence>
<evidence type="ECO:0000259" key="5">
    <source>
        <dbReference type="Pfam" id="PF01321"/>
    </source>
</evidence>
<feature type="domain" description="Creatinase N-terminal" evidence="5">
    <location>
        <begin position="10"/>
        <end position="140"/>
    </location>
</feature>
<reference evidence="7 8" key="1">
    <citation type="submission" date="2016-10" db="EMBL/GenBank/DDBJ databases">
        <authorList>
            <person name="de Groot N.N."/>
        </authorList>
    </citation>
    <scope>NUCLEOTIDE SEQUENCE [LARGE SCALE GENOMIC DNA]</scope>
    <source>
        <strain evidence="7 8">ATCC 35022</strain>
    </source>
</reference>
<dbReference type="OrthoDB" id="9806388at2"/>
<dbReference type="SUPFAM" id="SSF53092">
    <property type="entry name" value="Creatinase/prolidase N-terminal domain"/>
    <property type="match status" value="2"/>
</dbReference>
<evidence type="ECO:0000259" key="6">
    <source>
        <dbReference type="Pfam" id="PF16188"/>
    </source>
</evidence>
<dbReference type="GO" id="GO:0005737">
    <property type="term" value="C:cytoplasm"/>
    <property type="evidence" value="ECO:0007669"/>
    <property type="project" value="UniProtKB-ARBA"/>
</dbReference>
<dbReference type="Proteomes" id="UP000199071">
    <property type="component" value="Unassembled WGS sequence"/>
</dbReference>
<dbReference type="Pfam" id="PF00557">
    <property type="entry name" value="Peptidase_M24"/>
    <property type="match status" value="1"/>
</dbReference>
<dbReference type="InterPro" id="IPR032416">
    <property type="entry name" value="Peptidase_M24_C"/>
</dbReference>
<gene>
    <name evidence="7" type="ORF">SAMN02982931_02983</name>
</gene>
<dbReference type="Pfam" id="PF16189">
    <property type="entry name" value="Creatinase_N_2"/>
    <property type="match status" value="1"/>
</dbReference>
<dbReference type="Pfam" id="PF16188">
    <property type="entry name" value="Peptidase_M24_C"/>
    <property type="match status" value="1"/>
</dbReference>
<sequence length="606" mass="64159">MTDSDPHRDRLARLRAELAREGLSGFIVPHADEHQSEYLPASAERLAWLTGFTGSAGTAIVLATRAAVFVDGRYTLQVVSEVDADLFAHVHLVETPPSQWLKANAASGDRIGYDPWLMTAAEVRRLEAACAAVGAELVAVAANPVDRIWTDRPAPPTGAVSLHPVALAGETAEEKIARLQALLAEDKADAAVLGQADSIAWTFNLRGADIAHNPVALAWAILPRSGKPTLFIDGRKLSNTVRDALSALADINEPSHLDDALAGLGRDKATVLIEPRATAIAVANAITAAGGTVIDGADPVSLPKARKNATEIAGSHSAHVRDGAAMVRFLAWLDAGAASGTVDELTAADRLAAFRAETAKADGSELVDLSFDTISGAGPNGAIVHYRVSPATNRRLESGSLYLVDSGAQYRDGTTDITRTVAIGTPDAEMRDRFTRVLKGHIAVASARFPAGTTGVMLDAYARRPLWEAGLDFDHGTGHGIGSFLSVHEGPASISKRGNVPFEPGMILSDEPGYYKTGAWGIRIENLILVTPPAAIPGGEREMLGFETLTLCPIDRRLIDTALLTPAEIAWVDAYHARLLPELGHLLADDEQTWLAEATRPLAVLA</sequence>
<protein>
    <submittedName>
        <fullName evidence="7">Xaa-Pro aminopeptidase</fullName>
    </submittedName>
</protein>
<dbReference type="SUPFAM" id="SSF55920">
    <property type="entry name" value="Creatinase/aminopeptidase"/>
    <property type="match status" value="1"/>
</dbReference>
<dbReference type="InterPro" id="IPR000587">
    <property type="entry name" value="Creatinase_N"/>
</dbReference>
<name>A0A1G6D3Y9_9HYPH</name>